<evidence type="ECO:0000313" key="1">
    <source>
        <dbReference type="EMBL" id="KAK1429539.1"/>
    </source>
</evidence>
<sequence>MGLASIAGSWRGDLSISVDFQFVAGVWFANTTDLWWWDADIKGEPSVKSIRRLLELNRVPVDLNPMIWPVEVPLKVRSFAWKVRLNKIPSKVSLTARGVQMGVVENLKIERYLILLFENFEMPTPTLKMCKEVQK</sequence>
<evidence type="ECO:0008006" key="3">
    <source>
        <dbReference type="Google" id="ProtNLM"/>
    </source>
</evidence>
<gene>
    <name evidence="1" type="ORF">QVD17_11750</name>
</gene>
<keyword evidence="2" id="KW-1185">Reference proteome</keyword>
<reference evidence="1" key="1">
    <citation type="journal article" date="2023" name="bioRxiv">
        <title>Improved chromosome-level genome assembly for marigold (Tagetes erecta).</title>
        <authorList>
            <person name="Jiang F."/>
            <person name="Yuan L."/>
            <person name="Wang S."/>
            <person name="Wang H."/>
            <person name="Xu D."/>
            <person name="Wang A."/>
            <person name="Fan W."/>
        </authorList>
    </citation>
    <scope>NUCLEOTIDE SEQUENCE</scope>
    <source>
        <strain evidence="1">WSJ</strain>
        <tissue evidence="1">Leaf</tissue>
    </source>
</reference>
<protein>
    <recommendedName>
        <fullName evidence="3">Reverse transcriptase zinc-binding domain-containing protein</fullName>
    </recommendedName>
</protein>
<dbReference type="Proteomes" id="UP001229421">
    <property type="component" value="Unassembled WGS sequence"/>
</dbReference>
<proteinExistence type="predicted"/>
<name>A0AAD8KU20_TARER</name>
<dbReference type="EMBL" id="JAUHHV010000003">
    <property type="protein sequence ID" value="KAK1429539.1"/>
    <property type="molecule type" value="Genomic_DNA"/>
</dbReference>
<evidence type="ECO:0000313" key="2">
    <source>
        <dbReference type="Proteomes" id="UP001229421"/>
    </source>
</evidence>
<comment type="caution">
    <text evidence="1">The sequence shown here is derived from an EMBL/GenBank/DDBJ whole genome shotgun (WGS) entry which is preliminary data.</text>
</comment>
<accession>A0AAD8KU20</accession>
<dbReference type="AlphaFoldDB" id="A0AAD8KU20"/>
<organism evidence="1 2">
    <name type="scientific">Tagetes erecta</name>
    <name type="common">African marigold</name>
    <dbReference type="NCBI Taxonomy" id="13708"/>
    <lineage>
        <taxon>Eukaryota</taxon>
        <taxon>Viridiplantae</taxon>
        <taxon>Streptophyta</taxon>
        <taxon>Embryophyta</taxon>
        <taxon>Tracheophyta</taxon>
        <taxon>Spermatophyta</taxon>
        <taxon>Magnoliopsida</taxon>
        <taxon>eudicotyledons</taxon>
        <taxon>Gunneridae</taxon>
        <taxon>Pentapetalae</taxon>
        <taxon>asterids</taxon>
        <taxon>campanulids</taxon>
        <taxon>Asterales</taxon>
        <taxon>Asteraceae</taxon>
        <taxon>Asteroideae</taxon>
        <taxon>Heliantheae alliance</taxon>
        <taxon>Tageteae</taxon>
        <taxon>Tagetes</taxon>
    </lineage>
</organism>